<dbReference type="KEGG" id="det:DET0322"/>
<accession>Q3Z9M9</accession>
<dbReference type="Proteomes" id="UP000008289">
    <property type="component" value="Chromosome"/>
</dbReference>
<dbReference type="HOGENOM" id="CLU_3232553_0_0_0"/>
<organism evidence="1 2">
    <name type="scientific">Dehalococcoides mccartyi (strain ATCC BAA-2266 / KCTC 15142 / 195)</name>
    <name type="common">Dehalococcoides ethenogenes (strain 195)</name>
    <dbReference type="NCBI Taxonomy" id="243164"/>
    <lineage>
        <taxon>Bacteria</taxon>
        <taxon>Bacillati</taxon>
        <taxon>Chloroflexota</taxon>
        <taxon>Dehalococcoidia</taxon>
        <taxon>Dehalococcoidales</taxon>
        <taxon>Dehalococcoidaceae</taxon>
        <taxon>Dehalococcoides</taxon>
    </lineage>
</organism>
<protein>
    <submittedName>
        <fullName evidence="1">Uncharacterized protein</fullName>
    </submittedName>
</protein>
<evidence type="ECO:0000313" key="1">
    <source>
        <dbReference type="EMBL" id="AAW40331.1"/>
    </source>
</evidence>
<reference evidence="1 2" key="1">
    <citation type="journal article" date="2005" name="Science">
        <title>Genome sequence of the PCE-dechlorinating bacterium Dehalococcoides ethenogenes.</title>
        <authorList>
            <person name="Seshadri R."/>
            <person name="Adrian L."/>
            <person name="Fouts D.E."/>
            <person name="Eisen J.A."/>
            <person name="Phillippy A.M."/>
            <person name="Methe B.A."/>
            <person name="Ward N.L."/>
            <person name="Nelson W.C."/>
            <person name="Deboy R.T."/>
            <person name="Khouri H.M."/>
            <person name="Kolonay J.F."/>
            <person name="Dodson R.J."/>
            <person name="Daugherty S.C."/>
            <person name="Brinkac L.M."/>
            <person name="Sullivan S.A."/>
            <person name="Madupu R."/>
            <person name="Nelson K.E."/>
            <person name="Kang K.H."/>
            <person name="Impraim M."/>
            <person name="Tran K."/>
            <person name="Robinson J.M."/>
            <person name="Forberger H.A."/>
            <person name="Fraser C.M."/>
            <person name="Zinder S.H."/>
            <person name="Heidelberg J.F."/>
        </authorList>
    </citation>
    <scope>NUCLEOTIDE SEQUENCE [LARGE SCALE GENOMIC DNA]</scope>
    <source>
        <strain evidence="2">ATCC BAA-2266 / KCTC 15142 / 195</strain>
    </source>
</reference>
<sequence>MDKNTEKFPDYDFWDFTQLIRSSFMNTRLFPSLYEGRPFLIRL</sequence>
<proteinExistence type="predicted"/>
<keyword evidence="2" id="KW-1185">Reference proteome</keyword>
<gene>
    <name evidence="1" type="ordered locus">DET0322</name>
</gene>
<dbReference type="EMBL" id="CP000027">
    <property type="protein sequence ID" value="AAW40331.1"/>
    <property type="molecule type" value="Genomic_DNA"/>
</dbReference>
<name>Q3Z9M9_DEHM1</name>
<dbReference type="AlphaFoldDB" id="Q3Z9M9"/>
<evidence type="ECO:0000313" key="2">
    <source>
        <dbReference type="Proteomes" id="UP000008289"/>
    </source>
</evidence>
<dbReference type="InParanoid" id="Q3Z9M9"/>